<dbReference type="OrthoDB" id="4473401at2759"/>
<keyword evidence="1" id="KW-0646">Protease inhibitor</keyword>
<dbReference type="PANTHER" id="PTHR10083">
    <property type="entry name" value="KUNITZ-TYPE PROTEASE INHIBITOR-RELATED"/>
    <property type="match status" value="1"/>
</dbReference>
<reference evidence="6" key="1">
    <citation type="journal article" date="2016" name="Insect Biochem. Mol. Biol.">
        <title>Multifaceted biological insights from a draft genome sequence of the tobacco hornworm moth, Manduca sexta.</title>
        <authorList>
            <person name="Kanost M.R."/>
            <person name="Arrese E.L."/>
            <person name="Cao X."/>
            <person name="Chen Y.R."/>
            <person name="Chellapilla S."/>
            <person name="Goldsmith M.R."/>
            <person name="Grosse-Wilde E."/>
            <person name="Heckel D.G."/>
            <person name="Herndon N."/>
            <person name="Jiang H."/>
            <person name="Papanicolaou A."/>
            <person name="Qu J."/>
            <person name="Soulages J.L."/>
            <person name="Vogel H."/>
            <person name="Walters J."/>
            <person name="Waterhouse R.M."/>
            <person name="Ahn S.J."/>
            <person name="Almeida F.C."/>
            <person name="An C."/>
            <person name="Aqrawi P."/>
            <person name="Bretschneider A."/>
            <person name="Bryant W.B."/>
            <person name="Bucks S."/>
            <person name="Chao H."/>
            <person name="Chevignon G."/>
            <person name="Christen J.M."/>
            <person name="Clarke D.F."/>
            <person name="Dittmer N.T."/>
            <person name="Ferguson L.C.F."/>
            <person name="Garavelou S."/>
            <person name="Gordon K.H.J."/>
            <person name="Gunaratna R.T."/>
            <person name="Han Y."/>
            <person name="Hauser F."/>
            <person name="He Y."/>
            <person name="Heidel-Fischer H."/>
            <person name="Hirsh A."/>
            <person name="Hu Y."/>
            <person name="Jiang H."/>
            <person name="Kalra D."/>
            <person name="Klinner C."/>
            <person name="Konig C."/>
            <person name="Kovar C."/>
            <person name="Kroll A.R."/>
            <person name="Kuwar S.S."/>
            <person name="Lee S.L."/>
            <person name="Lehman R."/>
            <person name="Li K."/>
            <person name="Li Z."/>
            <person name="Liang H."/>
            <person name="Lovelace S."/>
            <person name="Lu Z."/>
            <person name="Mansfield J.H."/>
            <person name="McCulloch K.J."/>
            <person name="Mathew T."/>
            <person name="Morton B."/>
            <person name="Muzny D.M."/>
            <person name="Neunemann D."/>
            <person name="Ongeri F."/>
            <person name="Pauchet Y."/>
            <person name="Pu L.L."/>
            <person name="Pyrousis I."/>
            <person name="Rao X.J."/>
            <person name="Redding A."/>
            <person name="Roesel C."/>
            <person name="Sanchez-Gracia A."/>
            <person name="Schaack S."/>
            <person name="Shukla A."/>
            <person name="Tetreau G."/>
            <person name="Wang Y."/>
            <person name="Xiong G.H."/>
            <person name="Traut W."/>
            <person name="Walsh T.K."/>
            <person name="Worley K.C."/>
            <person name="Wu D."/>
            <person name="Wu W."/>
            <person name="Wu Y.Q."/>
            <person name="Zhang X."/>
            <person name="Zou Z."/>
            <person name="Zucker H."/>
            <person name="Briscoe A.D."/>
            <person name="Burmester T."/>
            <person name="Clem R.J."/>
            <person name="Feyereisen R."/>
            <person name="Grimmelikhuijzen C.J.P."/>
            <person name="Hamodrakas S.J."/>
            <person name="Hansson B.S."/>
            <person name="Huguet E."/>
            <person name="Jermiin L.S."/>
            <person name="Lan Q."/>
            <person name="Lehman H.K."/>
            <person name="Lorenzen M."/>
            <person name="Merzendorfer H."/>
            <person name="Michalopoulos I."/>
            <person name="Morton D.B."/>
            <person name="Muthukrishnan S."/>
            <person name="Oakeshott J.G."/>
            <person name="Palmer W."/>
            <person name="Park Y."/>
            <person name="Passarelli A.L."/>
            <person name="Rozas J."/>
            <person name="Schwartz L.M."/>
            <person name="Smith W."/>
            <person name="Southgate A."/>
            <person name="Vilcinskas A."/>
            <person name="Vogt R."/>
            <person name="Wang P."/>
            <person name="Werren J."/>
            <person name="Yu X.Q."/>
            <person name="Zhou J.J."/>
            <person name="Brown S.J."/>
            <person name="Scherer S.E."/>
            <person name="Richards S."/>
            <person name="Blissard G.W."/>
        </authorList>
    </citation>
    <scope>NUCLEOTIDE SEQUENCE</scope>
</reference>
<evidence type="ECO:0000256" key="2">
    <source>
        <dbReference type="ARBA" id="ARBA00022900"/>
    </source>
</evidence>
<dbReference type="SMART" id="SM00131">
    <property type="entry name" value="KU"/>
    <property type="match status" value="2"/>
</dbReference>
<feature type="domain" description="BPTI/Kunitz inhibitor" evidence="5">
    <location>
        <begin position="145"/>
        <end position="195"/>
    </location>
</feature>
<proteinExistence type="predicted"/>
<feature type="domain" description="BPTI/Kunitz inhibitor" evidence="5">
    <location>
        <begin position="78"/>
        <end position="128"/>
    </location>
</feature>
<dbReference type="CDD" id="cd00109">
    <property type="entry name" value="Kunitz-type"/>
    <property type="match status" value="1"/>
</dbReference>
<protein>
    <recommendedName>
        <fullName evidence="5">BPTI/Kunitz inhibitor domain-containing protein</fullName>
    </recommendedName>
</protein>
<evidence type="ECO:0000313" key="6">
    <source>
        <dbReference type="EMBL" id="KAG6445852.1"/>
    </source>
</evidence>
<name>A0A922CGZ0_MANSE</name>
<dbReference type="PRINTS" id="PR00759">
    <property type="entry name" value="BASICPTASE"/>
</dbReference>
<accession>A0A922CGZ0</accession>
<keyword evidence="2" id="KW-0722">Serine protease inhibitor</keyword>
<reference evidence="6" key="2">
    <citation type="submission" date="2020-12" db="EMBL/GenBank/DDBJ databases">
        <authorList>
            <person name="Kanost M."/>
        </authorList>
    </citation>
    <scope>NUCLEOTIDE SEQUENCE</scope>
</reference>
<feature type="chain" id="PRO_5038276736" description="BPTI/Kunitz inhibitor domain-containing protein" evidence="4">
    <location>
        <begin position="16"/>
        <end position="204"/>
    </location>
</feature>
<dbReference type="AlphaFoldDB" id="A0A922CGZ0"/>
<dbReference type="PROSITE" id="PS50279">
    <property type="entry name" value="BPTI_KUNITZ_2"/>
    <property type="match status" value="2"/>
</dbReference>
<dbReference type="SUPFAM" id="SSF57362">
    <property type="entry name" value="BPTI-like"/>
    <property type="match status" value="2"/>
</dbReference>
<dbReference type="InterPro" id="IPR050098">
    <property type="entry name" value="TFPI/VKTCI-like"/>
</dbReference>
<evidence type="ECO:0000259" key="5">
    <source>
        <dbReference type="PROSITE" id="PS50279"/>
    </source>
</evidence>
<evidence type="ECO:0000256" key="4">
    <source>
        <dbReference type="SAM" id="SignalP"/>
    </source>
</evidence>
<keyword evidence="4" id="KW-0732">Signal</keyword>
<dbReference type="Pfam" id="PF00014">
    <property type="entry name" value="Kunitz_BPTI"/>
    <property type="match status" value="2"/>
</dbReference>
<dbReference type="FunFam" id="4.10.410.10:FF:000020">
    <property type="entry name" value="Collagen, type VI, alpha 3"/>
    <property type="match status" value="1"/>
</dbReference>
<dbReference type="EMBL" id="JH668326">
    <property type="protein sequence ID" value="KAG6445851.1"/>
    <property type="molecule type" value="Genomic_DNA"/>
</dbReference>
<dbReference type="CDD" id="cd22638">
    <property type="entry name" value="Kunitz_amblin-like"/>
    <property type="match status" value="1"/>
</dbReference>
<gene>
    <name evidence="6" type="ORF">O3G_MSEX004136</name>
</gene>
<evidence type="ECO:0000313" key="7">
    <source>
        <dbReference type="Proteomes" id="UP000791440"/>
    </source>
</evidence>
<evidence type="ECO:0000256" key="1">
    <source>
        <dbReference type="ARBA" id="ARBA00022690"/>
    </source>
</evidence>
<dbReference type="InterPro" id="IPR020901">
    <property type="entry name" value="Prtase_inh_Kunz-CS"/>
</dbReference>
<dbReference type="Proteomes" id="UP000791440">
    <property type="component" value="Unassembled WGS sequence"/>
</dbReference>
<keyword evidence="3" id="KW-1015">Disulfide bond</keyword>
<keyword evidence="7" id="KW-1185">Reference proteome</keyword>
<comment type="caution">
    <text evidence="6">The sequence shown here is derived from an EMBL/GenBank/DDBJ whole genome shotgun (WGS) entry which is preliminary data.</text>
</comment>
<feature type="signal peptide" evidence="4">
    <location>
        <begin position="1"/>
        <end position="15"/>
    </location>
</feature>
<organism evidence="6 7">
    <name type="scientific">Manduca sexta</name>
    <name type="common">Tobacco hawkmoth</name>
    <name type="synonym">Tobacco hornworm</name>
    <dbReference type="NCBI Taxonomy" id="7130"/>
    <lineage>
        <taxon>Eukaryota</taxon>
        <taxon>Metazoa</taxon>
        <taxon>Ecdysozoa</taxon>
        <taxon>Arthropoda</taxon>
        <taxon>Hexapoda</taxon>
        <taxon>Insecta</taxon>
        <taxon>Pterygota</taxon>
        <taxon>Neoptera</taxon>
        <taxon>Endopterygota</taxon>
        <taxon>Lepidoptera</taxon>
        <taxon>Glossata</taxon>
        <taxon>Ditrysia</taxon>
        <taxon>Bombycoidea</taxon>
        <taxon>Sphingidae</taxon>
        <taxon>Sphinginae</taxon>
        <taxon>Sphingini</taxon>
        <taxon>Manduca</taxon>
    </lineage>
</organism>
<dbReference type="InterPro" id="IPR036880">
    <property type="entry name" value="Kunitz_BPTI_sf"/>
</dbReference>
<dbReference type="PROSITE" id="PS00280">
    <property type="entry name" value="BPTI_KUNITZ_1"/>
    <property type="match status" value="1"/>
</dbReference>
<dbReference type="PANTHER" id="PTHR10083:SF374">
    <property type="entry name" value="BPTI_KUNITZ INHIBITOR DOMAIN-CONTAINING PROTEIN"/>
    <property type="match status" value="1"/>
</dbReference>
<sequence length="204" mass="23906">MFKLLALMIFIYCRCEDEITLTTATLRDSTSAKPTTFFRRINVERIQQGFSTPFDLLQLGTTEGRRSQSSVWNWDYYCQLQPKQGNCSKNLIRYYYDTQLDQCMTFTYTGCDGNKNNFDTQVNCERHCKGAAHMPVNDMERNDYCYLQPHSGVCLAFYTWYYYDINQETCKTFVYGGCGGNANRFDTIRNCLRDCRRHDDSDSI</sequence>
<evidence type="ECO:0000256" key="3">
    <source>
        <dbReference type="ARBA" id="ARBA00023157"/>
    </source>
</evidence>
<dbReference type="Gene3D" id="4.10.410.10">
    <property type="entry name" value="Pancreatic trypsin inhibitor Kunitz domain"/>
    <property type="match status" value="2"/>
</dbReference>
<dbReference type="EMBL" id="JH668326">
    <property type="protein sequence ID" value="KAG6445852.1"/>
    <property type="molecule type" value="Genomic_DNA"/>
</dbReference>
<dbReference type="GO" id="GO:0005615">
    <property type="term" value="C:extracellular space"/>
    <property type="evidence" value="ECO:0007669"/>
    <property type="project" value="TreeGrafter"/>
</dbReference>
<dbReference type="GO" id="GO:0004867">
    <property type="term" value="F:serine-type endopeptidase inhibitor activity"/>
    <property type="evidence" value="ECO:0007669"/>
    <property type="project" value="UniProtKB-KW"/>
</dbReference>
<dbReference type="InterPro" id="IPR002223">
    <property type="entry name" value="Kunitz_BPTI"/>
</dbReference>